<evidence type="ECO:0000259" key="7">
    <source>
        <dbReference type="Pfam" id="PF00482"/>
    </source>
</evidence>
<evidence type="ECO:0000256" key="5">
    <source>
        <dbReference type="ARBA" id="ARBA00023136"/>
    </source>
</evidence>
<dbReference type="GO" id="GO:0005886">
    <property type="term" value="C:plasma membrane"/>
    <property type="evidence" value="ECO:0007669"/>
    <property type="project" value="UniProtKB-SubCell"/>
</dbReference>
<dbReference type="PANTHER" id="PTHR35007:SF2">
    <property type="entry name" value="PILUS ASSEMBLE PROTEIN"/>
    <property type="match status" value="1"/>
</dbReference>
<feature type="transmembrane region" description="Helical" evidence="6">
    <location>
        <begin position="247"/>
        <end position="274"/>
    </location>
</feature>
<evidence type="ECO:0000256" key="3">
    <source>
        <dbReference type="ARBA" id="ARBA00022692"/>
    </source>
</evidence>
<sequence>RYTRFFKRMDTKGINIESINTKEVNKSGLNIKGLNIIAVNRIFKKSKLFRVSLKSKNIRKFIFFDKRFHRNFSEDVLEKIILVKLLSIPLAITISVICCKSTKSFILTSIILSVIYFFIPDFYFRIKISKEGNLIDQDLPNIIDELNLGCKAGLNLRRSLYLVVENSTGLLGKELKNLVRNLKLGKPKQKAFDELIDKTESSELKSFISILINGERFGIPISEILENQAKDCRFRVHKKEEQRARKIPILILFPLIFFILPGFLTIAVGTFLLLHE</sequence>
<accession>X1JWG8</accession>
<evidence type="ECO:0000256" key="6">
    <source>
        <dbReference type="SAM" id="Phobius"/>
    </source>
</evidence>
<comment type="caution">
    <text evidence="8">The sequence shown here is derived from an EMBL/GenBank/DDBJ whole genome shotgun (WGS) entry which is preliminary data.</text>
</comment>
<feature type="transmembrane region" description="Helical" evidence="6">
    <location>
        <begin position="76"/>
        <end position="98"/>
    </location>
</feature>
<evidence type="ECO:0000256" key="2">
    <source>
        <dbReference type="ARBA" id="ARBA00022475"/>
    </source>
</evidence>
<dbReference type="EMBL" id="BARV01003059">
    <property type="protein sequence ID" value="GAH99081.1"/>
    <property type="molecule type" value="Genomic_DNA"/>
</dbReference>
<protein>
    <recommendedName>
        <fullName evidence="7">Type II secretion system protein GspF domain-containing protein</fullName>
    </recommendedName>
</protein>
<keyword evidence="3 6" id="KW-0812">Transmembrane</keyword>
<name>X1JWG8_9ZZZZ</name>
<keyword evidence="2" id="KW-1003">Cell membrane</keyword>
<dbReference type="PANTHER" id="PTHR35007">
    <property type="entry name" value="INTEGRAL MEMBRANE PROTEIN-RELATED"/>
    <property type="match status" value="1"/>
</dbReference>
<evidence type="ECO:0000313" key="8">
    <source>
        <dbReference type="EMBL" id="GAH99081.1"/>
    </source>
</evidence>
<proteinExistence type="predicted"/>
<organism evidence="8">
    <name type="scientific">marine sediment metagenome</name>
    <dbReference type="NCBI Taxonomy" id="412755"/>
    <lineage>
        <taxon>unclassified sequences</taxon>
        <taxon>metagenomes</taxon>
        <taxon>ecological metagenomes</taxon>
    </lineage>
</organism>
<dbReference type="InterPro" id="IPR018076">
    <property type="entry name" value="T2SS_GspF_dom"/>
</dbReference>
<comment type="subcellular location">
    <subcellularLocation>
        <location evidence="1">Cell membrane</location>
        <topology evidence="1">Multi-pass membrane protein</topology>
    </subcellularLocation>
</comment>
<feature type="non-terminal residue" evidence="8">
    <location>
        <position position="1"/>
    </location>
</feature>
<dbReference type="AlphaFoldDB" id="X1JWG8"/>
<keyword evidence="4 6" id="KW-1133">Transmembrane helix</keyword>
<gene>
    <name evidence="8" type="ORF">S06H3_07531</name>
</gene>
<evidence type="ECO:0000256" key="4">
    <source>
        <dbReference type="ARBA" id="ARBA00022989"/>
    </source>
</evidence>
<reference evidence="8" key="1">
    <citation type="journal article" date="2014" name="Front. Microbiol.">
        <title>High frequency of phylogenetically diverse reductive dehalogenase-homologous genes in deep subseafloor sedimentary metagenomes.</title>
        <authorList>
            <person name="Kawai M."/>
            <person name="Futagami T."/>
            <person name="Toyoda A."/>
            <person name="Takaki Y."/>
            <person name="Nishi S."/>
            <person name="Hori S."/>
            <person name="Arai W."/>
            <person name="Tsubouchi T."/>
            <person name="Morono Y."/>
            <person name="Uchiyama I."/>
            <person name="Ito T."/>
            <person name="Fujiyama A."/>
            <person name="Inagaki F."/>
            <person name="Takami H."/>
        </authorList>
    </citation>
    <scope>NUCLEOTIDE SEQUENCE</scope>
    <source>
        <strain evidence="8">Expedition CK06-06</strain>
    </source>
</reference>
<dbReference type="Pfam" id="PF00482">
    <property type="entry name" value="T2SSF"/>
    <property type="match status" value="1"/>
</dbReference>
<feature type="domain" description="Type II secretion system protein GspF" evidence="7">
    <location>
        <begin position="143"/>
        <end position="268"/>
    </location>
</feature>
<evidence type="ECO:0000256" key="1">
    <source>
        <dbReference type="ARBA" id="ARBA00004651"/>
    </source>
</evidence>
<keyword evidence="5 6" id="KW-0472">Membrane</keyword>
<feature type="transmembrane region" description="Helical" evidence="6">
    <location>
        <begin position="104"/>
        <end position="124"/>
    </location>
</feature>